<proteinExistence type="predicted"/>
<dbReference type="Proteomes" id="UP000237423">
    <property type="component" value="Unassembled WGS sequence"/>
</dbReference>
<keyword evidence="1" id="KW-0472">Membrane</keyword>
<organism evidence="2 3">
    <name type="scientific">Methylovulum psychrotolerans</name>
    <dbReference type="NCBI Taxonomy" id="1704499"/>
    <lineage>
        <taxon>Bacteria</taxon>
        <taxon>Pseudomonadati</taxon>
        <taxon>Pseudomonadota</taxon>
        <taxon>Gammaproteobacteria</taxon>
        <taxon>Methylococcales</taxon>
        <taxon>Methylococcaceae</taxon>
        <taxon>Methylovulum</taxon>
    </lineage>
</organism>
<keyword evidence="1" id="KW-0812">Transmembrane</keyword>
<feature type="transmembrane region" description="Helical" evidence="1">
    <location>
        <begin position="88"/>
        <end position="119"/>
    </location>
</feature>
<sequence>MDNAALSQDQIKQTVVNLYQLFLNQAGSADSYDAFFIAQHSALMALAAIKDLLGDAVPADCIIIINAYSTLIDQFEFEQAVVFNPVQLFTALCVMASSVALAALHPFAVGAASLVLLVYGVEKFFTSFLGEDYGFLDLIRDFLDFFHPVFLKIKAGL</sequence>
<dbReference type="AlphaFoldDB" id="A0A2S5CR58"/>
<evidence type="ECO:0000313" key="2">
    <source>
        <dbReference type="EMBL" id="POZ53310.1"/>
    </source>
</evidence>
<evidence type="ECO:0000313" key="3">
    <source>
        <dbReference type="Proteomes" id="UP000237423"/>
    </source>
</evidence>
<dbReference type="RefSeq" id="WP_103973075.1">
    <property type="nucleotide sequence ID" value="NZ_PGFZ01000001.1"/>
</dbReference>
<evidence type="ECO:0000256" key="1">
    <source>
        <dbReference type="SAM" id="Phobius"/>
    </source>
</evidence>
<gene>
    <name evidence="2" type="ORF">AADEFJLK_00330</name>
</gene>
<accession>A0A2S5CR58</accession>
<keyword evidence="1" id="KW-1133">Transmembrane helix</keyword>
<reference evidence="2 3" key="1">
    <citation type="submission" date="2017-11" db="EMBL/GenBank/DDBJ databases">
        <title>Draft Genome Sequence of Methylobacter psychrotolerans Sph1T, an Obligate Methanotroph from Low-Temperature Environments.</title>
        <authorList>
            <person name="Oshkin I.Y."/>
            <person name="Miroshnikov K."/>
            <person name="Belova S.E."/>
            <person name="Korzhenkov A."/>
            <person name="Toshchakov S.V."/>
            <person name="Dedysh S.N."/>
        </authorList>
    </citation>
    <scope>NUCLEOTIDE SEQUENCE [LARGE SCALE GENOMIC DNA]</scope>
    <source>
        <strain evidence="2 3">Sph1</strain>
    </source>
</reference>
<protein>
    <submittedName>
        <fullName evidence="2">Uncharacterized protein</fullName>
    </submittedName>
</protein>
<name>A0A2S5CR58_9GAMM</name>
<dbReference type="EMBL" id="PGFZ01000001">
    <property type="protein sequence ID" value="POZ53310.1"/>
    <property type="molecule type" value="Genomic_DNA"/>
</dbReference>
<comment type="caution">
    <text evidence="2">The sequence shown here is derived from an EMBL/GenBank/DDBJ whole genome shotgun (WGS) entry which is preliminary data.</text>
</comment>